<evidence type="ECO:0000313" key="3">
    <source>
        <dbReference type="Proteomes" id="UP000539642"/>
    </source>
</evidence>
<dbReference type="Proteomes" id="UP000539642">
    <property type="component" value="Unassembled WGS sequence"/>
</dbReference>
<dbReference type="PANTHER" id="PTHR40275">
    <property type="entry name" value="SSL7038 PROTEIN"/>
    <property type="match status" value="1"/>
</dbReference>
<proteinExistence type="predicted"/>
<evidence type="ECO:0000259" key="1">
    <source>
        <dbReference type="PROSITE" id="PS50943"/>
    </source>
</evidence>
<dbReference type="PANTHER" id="PTHR40275:SF1">
    <property type="entry name" value="SSL7038 PROTEIN"/>
    <property type="match status" value="1"/>
</dbReference>
<sequence length="102" mass="11346">MKITTRKWDTSEYLDSPEMIHEYLKAAFEQGDTELLITAIGNVAKAQGMSSIARKSNLSRQNLYKALSPNSTPKFDTIKKVIEALGCKMTLLQNSAPETADH</sequence>
<gene>
    <name evidence="2" type="ORF">HNQ81_000716</name>
</gene>
<dbReference type="Pfam" id="PF21716">
    <property type="entry name" value="dnstrm_HI1420"/>
    <property type="match status" value="1"/>
</dbReference>
<dbReference type="AlphaFoldDB" id="A0A840UQ88"/>
<comment type="caution">
    <text evidence="2">The sequence shown here is derived from an EMBL/GenBank/DDBJ whole genome shotgun (WGS) entry which is preliminary data.</text>
</comment>
<dbReference type="RefSeq" id="WP_183348375.1">
    <property type="nucleotide sequence ID" value="NZ_JACHEO010000002.1"/>
</dbReference>
<accession>A0A840UQ88</accession>
<dbReference type="InterPro" id="IPR001387">
    <property type="entry name" value="Cro/C1-type_HTH"/>
</dbReference>
<evidence type="ECO:0000313" key="2">
    <source>
        <dbReference type="EMBL" id="MBB5347006.1"/>
    </source>
</evidence>
<dbReference type="GO" id="GO:0003677">
    <property type="term" value="F:DNA binding"/>
    <property type="evidence" value="ECO:0007669"/>
    <property type="project" value="InterPro"/>
</dbReference>
<dbReference type="InterPro" id="IPR014057">
    <property type="entry name" value="HI1420"/>
</dbReference>
<dbReference type="NCBIfam" id="TIGR02684">
    <property type="entry name" value="dnstrm_HI1420"/>
    <property type="match status" value="1"/>
</dbReference>
<dbReference type="SUPFAM" id="SSF47413">
    <property type="entry name" value="lambda repressor-like DNA-binding domains"/>
    <property type="match status" value="1"/>
</dbReference>
<dbReference type="EMBL" id="JACHEO010000002">
    <property type="protein sequence ID" value="MBB5347006.1"/>
    <property type="molecule type" value="Genomic_DNA"/>
</dbReference>
<protein>
    <submittedName>
        <fullName evidence="2">Putative addiction module antidote protein</fullName>
    </submittedName>
</protein>
<dbReference type="InterPro" id="IPR010982">
    <property type="entry name" value="Lambda_DNA-bd_dom_sf"/>
</dbReference>
<name>A0A840UQ88_9BACT</name>
<keyword evidence="3" id="KW-1185">Reference proteome</keyword>
<dbReference type="PROSITE" id="PS50943">
    <property type="entry name" value="HTH_CROC1"/>
    <property type="match status" value="1"/>
</dbReference>
<feature type="domain" description="HTH cro/C1-type" evidence="1">
    <location>
        <begin position="53"/>
        <end position="92"/>
    </location>
</feature>
<organism evidence="2 3">
    <name type="scientific">Desulfoprunum benzoelyticum</name>
    <dbReference type="NCBI Taxonomy" id="1506996"/>
    <lineage>
        <taxon>Bacteria</taxon>
        <taxon>Pseudomonadati</taxon>
        <taxon>Thermodesulfobacteriota</taxon>
        <taxon>Desulfobulbia</taxon>
        <taxon>Desulfobulbales</taxon>
        <taxon>Desulfobulbaceae</taxon>
        <taxon>Desulfoprunum</taxon>
    </lineage>
</organism>
<reference evidence="2 3" key="1">
    <citation type="submission" date="2020-08" db="EMBL/GenBank/DDBJ databases">
        <title>Genomic Encyclopedia of Type Strains, Phase IV (KMG-IV): sequencing the most valuable type-strain genomes for metagenomic binning, comparative biology and taxonomic classification.</title>
        <authorList>
            <person name="Goeker M."/>
        </authorList>
    </citation>
    <scope>NUCLEOTIDE SEQUENCE [LARGE SCALE GENOMIC DNA]</scope>
    <source>
        <strain evidence="2 3">DSM 28570</strain>
    </source>
</reference>